<evidence type="ECO:0000313" key="3">
    <source>
        <dbReference type="EMBL" id="SDC64718.1"/>
    </source>
</evidence>
<dbReference type="PANTHER" id="PTHR11695:SF648">
    <property type="entry name" value="ZINC-BINDING OXIDOREDUCTASE"/>
    <property type="match status" value="1"/>
</dbReference>
<dbReference type="SUPFAM" id="SSF50129">
    <property type="entry name" value="GroES-like"/>
    <property type="match status" value="1"/>
</dbReference>
<dbReference type="RefSeq" id="WP_087939545.1">
    <property type="nucleotide sequence ID" value="NZ_FNAC01000003.1"/>
</dbReference>
<dbReference type="InterPro" id="IPR002328">
    <property type="entry name" value="ADH_Zn_CS"/>
</dbReference>
<dbReference type="InterPro" id="IPR011032">
    <property type="entry name" value="GroES-like_sf"/>
</dbReference>
<feature type="domain" description="Enoyl reductase (ER)" evidence="2">
    <location>
        <begin position="10"/>
        <end position="316"/>
    </location>
</feature>
<dbReference type="AlphaFoldDB" id="A0A1G6NA51"/>
<evidence type="ECO:0000256" key="1">
    <source>
        <dbReference type="ARBA" id="ARBA00023002"/>
    </source>
</evidence>
<gene>
    <name evidence="3" type="ORF">SAMN04488104_100343</name>
</gene>
<dbReference type="Gene3D" id="3.90.180.10">
    <property type="entry name" value="Medium-chain alcohol dehydrogenases, catalytic domain"/>
    <property type="match status" value="1"/>
</dbReference>
<dbReference type="PANTHER" id="PTHR11695">
    <property type="entry name" value="ALCOHOL DEHYDROGENASE RELATED"/>
    <property type="match status" value="1"/>
</dbReference>
<reference evidence="4" key="1">
    <citation type="submission" date="2016-10" db="EMBL/GenBank/DDBJ databases">
        <authorList>
            <person name="Varghese N."/>
            <person name="Submissions S."/>
        </authorList>
    </citation>
    <scope>NUCLEOTIDE SEQUENCE [LARGE SCALE GENOMIC DNA]</scope>
    <source>
        <strain evidence="4">DSM 23095</strain>
    </source>
</reference>
<dbReference type="OrthoDB" id="648910at2"/>
<dbReference type="PROSITE" id="PS00059">
    <property type="entry name" value="ADH_ZINC"/>
    <property type="match status" value="1"/>
</dbReference>
<dbReference type="CDD" id="cd08267">
    <property type="entry name" value="MDR1"/>
    <property type="match status" value="1"/>
</dbReference>
<dbReference type="InterPro" id="IPR050700">
    <property type="entry name" value="YIM1/Zinc_Alcohol_DH_Fams"/>
</dbReference>
<sequence length="319" mass="35063">MKAFTFKKYGSSDVLNPETLEKPIPKANQILVKIYATSVTAGDWRVRSATPFPIRFHSGLLKPKNTLLGHEFAGVVEMVGEEVGEFQVGNRVFGSMGMKSGTYAEYIAVDVESPIAKIPEGLSFEEAAVVPVGFLSAYYFLQKVNLKPGMKVLIHGVSGSVGSAMLQLAKAKNAYVVGVCSSKNASWVKDWGADEVISYDNEDFTILPKKFDLIVNAVGKTSFREIKHLLKPEGKYMSNDAVLSDYLDLLTQTLGGKKEQVIVGIAEQKKTDLRVIQSLLAERKIRPYLDRVYSFDEISAAHTYVEKGRKAGNVAIQIA</sequence>
<dbReference type="SMART" id="SM00829">
    <property type="entry name" value="PKS_ER"/>
    <property type="match status" value="1"/>
</dbReference>
<dbReference type="Pfam" id="PF13602">
    <property type="entry name" value="ADH_zinc_N_2"/>
    <property type="match status" value="1"/>
</dbReference>
<dbReference type="EMBL" id="FNAC01000003">
    <property type="protein sequence ID" value="SDC64718.1"/>
    <property type="molecule type" value="Genomic_DNA"/>
</dbReference>
<dbReference type="Proteomes" id="UP000199060">
    <property type="component" value="Unassembled WGS sequence"/>
</dbReference>
<dbReference type="InterPro" id="IPR020843">
    <property type="entry name" value="ER"/>
</dbReference>
<evidence type="ECO:0000259" key="2">
    <source>
        <dbReference type="SMART" id="SM00829"/>
    </source>
</evidence>
<dbReference type="Pfam" id="PF08240">
    <property type="entry name" value="ADH_N"/>
    <property type="match status" value="1"/>
</dbReference>
<dbReference type="STRING" id="686796.SAMN04488104_100343"/>
<dbReference type="InterPro" id="IPR013154">
    <property type="entry name" value="ADH-like_N"/>
</dbReference>
<protein>
    <submittedName>
        <fullName evidence="3">NADPH:quinone reductase</fullName>
    </submittedName>
</protein>
<accession>A0A1G6NA51</accession>
<dbReference type="InterPro" id="IPR036291">
    <property type="entry name" value="NAD(P)-bd_dom_sf"/>
</dbReference>
<dbReference type="Gene3D" id="3.40.50.720">
    <property type="entry name" value="NAD(P)-binding Rossmann-like Domain"/>
    <property type="match status" value="1"/>
</dbReference>
<proteinExistence type="predicted"/>
<organism evidence="3 4">
    <name type="scientific">Algoriphagus faecimaris</name>
    <dbReference type="NCBI Taxonomy" id="686796"/>
    <lineage>
        <taxon>Bacteria</taxon>
        <taxon>Pseudomonadati</taxon>
        <taxon>Bacteroidota</taxon>
        <taxon>Cytophagia</taxon>
        <taxon>Cytophagales</taxon>
        <taxon>Cyclobacteriaceae</taxon>
        <taxon>Algoriphagus</taxon>
    </lineage>
</organism>
<keyword evidence="4" id="KW-1185">Reference proteome</keyword>
<evidence type="ECO:0000313" key="4">
    <source>
        <dbReference type="Proteomes" id="UP000199060"/>
    </source>
</evidence>
<name>A0A1G6NA51_9BACT</name>
<dbReference type="GO" id="GO:0008270">
    <property type="term" value="F:zinc ion binding"/>
    <property type="evidence" value="ECO:0007669"/>
    <property type="project" value="InterPro"/>
</dbReference>
<dbReference type="GO" id="GO:0016616">
    <property type="term" value="F:oxidoreductase activity, acting on the CH-OH group of donors, NAD or NADP as acceptor"/>
    <property type="evidence" value="ECO:0007669"/>
    <property type="project" value="UniProtKB-ARBA"/>
</dbReference>
<dbReference type="SUPFAM" id="SSF51735">
    <property type="entry name" value="NAD(P)-binding Rossmann-fold domains"/>
    <property type="match status" value="1"/>
</dbReference>
<keyword evidence="1" id="KW-0560">Oxidoreductase</keyword>